<gene>
    <name evidence="1" type="ORF">NJF43_15425</name>
</gene>
<dbReference type="InterPro" id="IPR001387">
    <property type="entry name" value="Cro/C1-type_HTH"/>
</dbReference>
<dbReference type="InterPro" id="IPR031856">
    <property type="entry name" value="YdaS_toxin-like"/>
</dbReference>
<protein>
    <submittedName>
        <fullName evidence="1">Helix-turn-helix domain-containing protein</fullName>
    </submittedName>
</protein>
<dbReference type="GO" id="GO:0003677">
    <property type="term" value="F:DNA binding"/>
    <property type="evidence" value="ECO:0007669"/>
    <property type="project" value="InterPro"/>
</dbReference>
<reference evidence="1" key="1">
    <citation type="submission" date="2022-06" db="EMBL/GenBank/DDBJ databases">
        <title>Detection of beta-lactamases in bacteria of animal origin.</title>
        <authorList>
            <person name="Mlynarcik P."/>
            <person name="Zdarska V."/>
            <person name="Chudobova H."/>
            <person name="Prochazkova P."/>
            <person name="Hricova K."/>
            <person name="Mezerova K."/>
            <person name="Bardon J."/>
            <person name="Dolejska M."/>
            <person name="Sukkar I."/>
            <person name="Kolar M."/>
        </authorList>
    </citation>
    <scope>NUCLEOTIDE SEQUENCE</scope>
    <source>
        <strain evidence="1">S 300-3</strain>
    </source>
</reference>
<dbReference type="InterPro" id="IPR010982">
    <property type="entry name" value="Lambda_DNA-bd_dom_sf"/>
</dbReference>
<comment type="caution">
    <text evidence="1">The sequence shown here is derived from an EMBL/GenBank/DDBJ whole genome shotgun (WGS) entry which is preliminary data.</text>
</comment>
<organism evidence="1 2">
    <name type="scientific">Stutzerimonas nitrititolerans</name>
    <dbReference type="NCBI Taxonomy" id="2482751"/>
    <lineage>
        <taxon>Bacteria</taxon>
        <taxon>Pseudomonadati</taxon>
        <taxon>Pseudomonadota</taxon>
        <taxon>Gammaproteobacteria</taxon>
        <taxon>Pseudomonadales</taxon>
        <taxon>Pseudomonadaceae</taxon>
        <taxon>Stutzerimonas</taxon>
    </lineage>
</organism>
<dbReference type="Pfam" id="PF15943">
    <property type="entry name" value="YdaS_toxin"/>
    <property type="match status" value="1"/>
</dbReference>
<dbReference type="AlphaFoldDB" id="A0AA42BHF2"/>
<dbReference type="RefSeq" id="WP_253164053.1">
    <property type="nucleotide sequence ID" value="NZ_JAMYBS010000020.1"/>
</dbReference>
<dbReference type="Proteomes" id="UP001165292">
    <property type="component" value="Unassembled WGS sequence"/>
</dbReference>
<dbReference type="CDD" id="cd00093">
    <property type="entry name" value="HTH_XRE"/>
    <property type="match status" value="1"/>
</dbReference>
<proteinExistence type="predicted"/>
<dbReference type="EMBL" id="JAMYBS010000020">
    <property type="protein sequence ID" value="MCO7546148.1"/>
    <property type="molecule type" value="Genomic_DNA"/>
</dbReference>
<evidence type="ECO:0000313" key="2">
    <source>
        <dbReference type="Proteomes" id="UP001165292"/>
    </source>
</evidence>
<evidence type="ECO:0000313" key="1">
    <source>
        <dbReference type="EMBL" id="MCO7546148.1"/>
    </source>
</evidence>
<name>A0AA42BHF2_9GAMM</name>
<sequence>MEEAARLVGGKAALASRLEVSPPTVSQWCSGSRPVPAERALQIESITAGKVRRDWLCPSFPWKAAAA</sequence>
<dbReference type="Gene3D" id="1.10.260.40">
    <property type="entry name" value="lambda repressor-like DNA-binding domains"/>
    <property type="match status" value="1"/>
</dbReference>
<dbReference type="SUPFAM" id="SSF47413">
    <property type="entry name" value="lambda repressor-like DNA-binding domains"/>
    <property type="match status" value="1"/>
</dbReference>
<accession>A0AA42BHF2</accession>